<dbReference type="EMBL" id="BLXZ01000013">
    <property type="protein sequence ID" value="GFO70821.1"/>
    <property type="molecule type" value="Genomic_DNA"/>
</dbReference>
<protein>
    <recommendedName>
        <fullName evidence="6">Hemerythrin-like domain-containing protein</fullName>
    </recommendedName>
</protein>
<sequence>MEQHGQQRGDHGYGYDSRFLRVIAVIDDAVRDAEGGRLHLVENRLKHLLVNIIEHARAEYDAMRGTNYPDTAEHEEDHVRICKAIAGLCRRWSGTTDTLHDLYDLRSIVFRHIGTHDHALGEHLMGMVSSSVVRCTLVPQTGP</sequence>
<dbReference type="Proteomes" id="UP000587586">
    <property type="component" value="Unassembled WGS sequence"/>
</dbReference>
<evidence type="ECO:0008006" key="6">
    <source>
        <dbReference type="Google" id="ProtNLM"/>
    </source>
</evidence>
<comment type="similarity">
    <text evidence="1">Belongs to the hemerythrin family.</text>
</comment>
<dbReference type="Gene3D" id="1.20.120.50">
    <property type="entry name" value="Hemerythrin-like"/>
    <property type="match status" value="1"/>
</dbReference>
<dbReference type="SUPFAM" id="SSF47188">
    <property type="entry name" value="Hemerythrin-like"/>
    <property type="match status" value="1"/>
</dbReference>
<comment type="caution">
    <text evidence="4">The sequence shown here is derived from an EMBL/GenBank/DDBJ whole genome shotgun (WGS) entry which is preliminary data.</text>
</comment>
<name>A0A6V8NE39_9BACT</name>
<evidence type="ECO:0000256" key="1">
    <source>
        <dbReference type="ARBA" id="ARBA00010587"/>
    </source>
</evidence>
<keyword evidence="3" id="KW-0408">Iron</keyword>
<evidence type="ECO:0000256" key="2">
    <source>
        <dbReference type="ARBA" id="ARBA00022723"/>
    </source>
</evidence>
<dbReference type="InterPro" id="IPR035938">
    <property type="entry name" value="Hemerythrin-like_sf"/>
</dbReference>
<keyword evidence="2" id="KW-0479">Metal-binding</keyword>
<keyword evidence="5" id="KW-1185">Reference proteome</keyword>
<dbReference type="AlphaFoldDB" id="A0A6V8NE39"/>
<gene>
    <name evidence="4" type="ORF">GMLC_44000</name>
</gene>
<dbReference type="RefSeq" id="WP_183363433.1">
    <property type="nucleotide sequence ID" value="NZ_BLXZ01000013.1"/>
</dbReference>
<accession>A0A6V8NE39</accession>
<proteinExistence type="inferred from homology"/>
<evidence type="ECO:0000256" key="3">
    <source>
        <dbReference type="ARBA" id="ARBA00023004"/>
    </source>
</evidence>
<dbReference type="GO" id="GO:0046872">
    <property type="term" value="F:metal ion binding"/>
    <property type="evidence" value="ECO:0007669"/>
    <property type="project" value="UniProtKB-KW"/>
</dbReference>
<evidence type="ECO:0000313" key="4">
    <source>
        <dbReference type="EMBL" id="GFO70821.1"/>
    </source>
</evidence>
<reference evidence="5" key="1">
    <citation type="submission" date="2020-06" db="EMBL/GenBank/DDBJ databases">
        <title>Draft genomic sequecing of Geomonas sp. Red745.</title>
        <authorList>
            <person name="Itoh H."/>
            <person name="Xu Z.X."/>
            <person name="Ushijima N."/>
            <person name="Masuda Y."/>
            <person name="Shiratori Y."/>
            <person name="Senoo K."/>
        </authorList>
    </citation>
    <scope>NUCLEOTIDE SEQUENCE [LARGE SCALE GENOMIC DNA]</scope>
    <source>
        <strain evidence="5">Red745</strain>
    </source>
</reference>
<evidence type="ECO:0000313" key="5">
    <source>
        <dbReference type="Proteomes" id="UP000587586"/>
    </source>
</evidence>
<organism evidence="4 5">
    <name type="scientific">Geomonas limicola</name>
    <dbReference type="NCBI Taxonomy" id="2740186"/>
    <lineage>
        <taxon>Bacteria</taxon>
        <taxon>Pseudomonadati</taxon>
        <taxon>Thermodesulfobacteriota</taxon>
        <taxon>Desulfuromonadia</taxon>
        <taxon>Geobacterales</taxon>
        <taxon>Geobacteraceae</taxon>
        <taxon>Geomonas</taxon>
    </lineage>
</organism>